<name>A0A6F8XK60_9ACTN</name>
<keyword evidence="2" id="KW-1185">Reference proteome</keyword>
<reference evidence="1 2" key="2">
    <citation type="submission" date="2020-03" db="EMBL/GenBank/DDBJ databases">
        <authorList>
            <person name="Ichikawa N."/>
            <person name="Kimura A."/>
            <person name="Kitahashi Y."/>
            <person name="Uohara A."/>
        </authorList>
    </citation>
    <scope>NUCLEOTIDE SEQUENCE [LARGE SCALE GENOMIC DNA]</scope>
    <source>
        <strain evidence="1 2">NBRC 107702</strain>
    </source>
</reference>
<sequence>MTDTSLKKDTEPELDEELLEEAMRQVGATSRNEALNIALRDLVMAKRAIRRQALEELRQMSREGAFNYELLEELDR</sequence>
<dbReference type="KEGG" id="pfla:Pflav_006140"/>
<organism evidence="1 2">
    <name type="scientific">Phytohabitans flavus</name>
    <dbReference type="NCBI Taxonomy" id="1076124"/>
    <lineage>
        <taxon>Bacteria</taxon>
        <taxon>Bacillati</taxon>
        <taxon>Actinomycetota</taxon>
        <taxon>Actinomycetes</taxon>
        <taxon>Micromonosporales</taxon>
        <taxon>Micromonosporaceae</taxon>
    </lineage>
</organism>
<protein>
    <submittedName>
        <fullName evidence="1">Uncharacterized protein</fullName>
    </submittedName>
</protein>
<dbReference type="EMBL" id="AP022870">
    <property type="protein sequence ID" value="BCB74204.1"/>
    <property type="molecule type" value="Genomic_DNA"/>
</dbReference>
<dbReference type="Pfam" id="PF09957">
    <property type="entry name" value="VapB_antitoxin"/>
    <property type="match status" value="1"/>
</dbReference>
<dbReference type="InterPro" id="IPR019239">
    <property type="entry name" value="VapB_antitoxin"/>
</dbReference>
<dbReference type="AlphaFoldDB" id="A0A6F8XK60"/>
<evidence type="ECO:0000313" key="1">
    <source>
        <dbReference type="EMBL" id="BCB74204.1"/>
    </source>
</evidence>
<dbReference type="Proteomes" id="UP000502508">
    <property type="component" value="Chromosome"/>
</dbReference>
<evidence type="ECO:0000313" key="2">
    <source>
        <dbReference type="Proteomes" id="UP000502508"/>
    </source>
</evidence>
<proteinExistence type="predicted"/>
<dbReference type="RefSeq" id="WP_173033532.1">
    <property type="nucleotide sequence ID" value="NZ_AP022870.1"/>
</dbReference>
<accession>A0A6F8XK60</accession>
<gene>
    <name evidence="1" type="ORF">Pflav_006140</name>
</gene>
<reference evidence="1 2" key="1">
    <citation type="submission" date="2020-03" db="EMBL/GenBank/DDBJ databases">
        <title>Whole genome shotgun sequence of Phytohabitans flavus NBRC 107702.</title>
        <authorList>
            <person name="Komaki H."/>
            <person name="Tamura T."/>
        </authorList>
    </citation>
    <scope>NUCLEOTIDE SEQUENCE [LARGE SCALE GENOMIC DNA]</scope>
    <source>
        <strain evidence="1 2">NBRC 107702</strain>
    </source>
</reference>